<dbReference type="EMBL" id="BAAAQM010000069">
    <property type="protein sequence ID" value="GAA2000871.1"/>
    <property type="molecule type" value="Genomic_DNA"/>
</dbReference>
<feature type="transmembrane region" description="Helical" evidence="6">
    <location>
        <begin position="143"/>
        <end position="164"/>
    </location>
</feature>
<organism evidence="8 9">
    <name type="scientific">Catenulispora subtropica</name>
    <dbReference type="NCBI Taxonomy" id="450798"/>
    <lineage>
        <taxon>Bacteria</taxon>
        <taxon>Bacillati</taxon>
        <taxon>Actinomycetota</taxon>
        <taxon>Actinomycetes</taxon>
        <taxon>Catenulisporales</taxon>
        <taxon>Catenulisporaceae</taxon>
        <taxon>Catenulispora</taxon>
    </lineage>
</organism>
<feature type="transmembrane region" description="Helical" evidence="6">
    <location>
        <begin position="306"/>
        <end position="326"/>
    </location>
</feature>
<dbReference type="PANTHER" id="PTHR23513">
    <property type="entry name" value="INTEGRAL MEMBRANE EFFLUX PROTEIN-RELATED"/>
    <property type="match status" value="1"/>
</dbReference>
<name>A0ABP5EMA5_9ACTN</name>
<dbReference type="InterPro" id="IPR020846">
    <property type="entry name" value="MFS_dom"/>
</dbReference>
<comment type="subcellular location">
    <subcellularLocation>
        <location evidence="1">Cell membrane</location>
        <topology evidence="1">Multi-pass membrane protein</topology>
    </subcellularLocation>
</comment>
<keyword evidence="2" id="KW-1003">Cell membrane</keyword>
<comment type="caution">
    <text evidence="8">The sequence shown here is derived from an EMBL/GenBank/DDBJ whole genome shotgun (WGS) entry which is preliminary data.</text>
</comment>
<feature type="transmembrane region" description="Helical" evidence="6">
    <location>
        <begin position="70"/>
        <end position="93"/>
    </location>
</feature>
<feature type="transmembrane region" description="Helical" evidence="6">
    <location>
        <begin position="37"/>
        <end position="63"/>
    </location>
</feature>
<protein>
    <submittedName>
        <fullName evidence="8">MFS transporter</fullName>
    </submittedName>
</protein>
<feature type="transmembrane region" description="Helical" evidence="6">
    <location>
        <begin position="372"/>
        <end position="391"/>
    </location>
</feature>
<evidence type="ECO:0000256" key="1">
    <source>
        <dbReference type="ARBA" id="ARBA00004651"/>
    </source>
</evidence>
<dbReference type="Gene3D" id="1.20.1250.20">
    <property type="entry name" value="MFS general substrate transporter like domains"/>
    <property type="match status" value="1"/>
</dbReference>
<feature type="transmembrane region" description="Helical" evidence="6">
    <location>
        <begin position="170"/>
        <end position="187"/>
    </location>
</feature>
<dbReference type="Proteomes" id="UP001499854">
    <property type="component" value="Unassembled WGS sequence"/>
</dbReference>
<dbReference type="PANTHER" id="PTHR23513:SF6">
    <property type="entry name" value="MAJOR FACILITATOR SUPERFAMILY ASSOCIATED DOMAIN-CONTAINING PROTEIN"/>
    <property type="match status" value="1"/>
</dbReference>
<feature type="transmembrane region" description="Helical" evidence="6">
    <location>
        <begin position="99"/>
        <end position="122"/>
    </location>
</feature>
<keyword evidence="5 6" id="KW-0472">Membrane</keyword>
<dbReference type="RefSeq" id="WP_344662251.1">
    <property type="nucleotide sequence ID" value="NZ_BAAAQM010000069.1"/>
</dbReference>
<evidence type="ECO:0000256" key="6">
    <source>
        <dbReference type="SAM" id="Phobius"/>
    </source>
</evidence>
<dbReference type="Pfam" id="PF07690">
    <property type="entry name" value="MFS_1"/>
    <property type="match status" value="1"/>
</dbReference>
<reference evidence="9" key="1">
    <citation type="journal article" date="2019" name="Int. J. Syst. Evol. Microbiol.">
        <title>The Global Catalogue of Microorganisms (GCM) 10K type strain sequencing project: providing services to taxonomists for standard genome sequencing and annotation.</title>
        <authorList>
            <consortium name="The Broad Institute Genomics Platform"/>
            <consortium name="The Broad Institute Genome Sequencing Center for Infectious Disease"/>
            <person name="Wu L."/>
            <person name="Ma J."/>
        </authorList>
    </citation>
    <scope>NUCLEOTIDE SEQUENCE [LARGE SCALE GENOMIC DNA]</scope>
    <source>
        <strain evidence="9">JCM 16013</strain>
    </source>
</reference>
<feature type="transmembrane region" description="Helical" evidence="6">
    <location>
        <begin position="252"/>
        <end position="271"/>
    </location>
</feature>
<evidence type="ECO:0000313" key="9">
    <source>
        <dbReference type="Proteomes" id="UP001499854"/>
    </source>
</evidence>
<accession>A0ABP5EMA5</accession>
<evidence type="ECO:0000256" key="2">
    <source>
        <dbReference type="ARBA" id="ARBA00022475"/>
    </source>
</evidence>
<dbReference type="SUPFAM" id="SSF103473">
    <property type="entry name" value="MFS general substrate transporter"/>
    <property type="match status" value="1"/>
</dbReference>
<keyword evidence="3 6" id="KW-0812">Transmembrane</keyword>
<keyword evidence="9" id="KW-1185">Reference proteome</keyword>
<feature type="transmembrane region" description="Helical" evidence="6">
    <location>
        <begin position="208"/>
        <end position="232"/>
    </location>
</feature>
<sequence>MIHRNEWLLVAFTGSTNIADAVTKVVLPLTALHRSPSPFVVSAVAATLSLPWLVTALYVGVFVDRLDRRALMLGAEAARLAAVGVLLLAYLAGALTLPVIFVAAAVLGVAEVVAVVSGGSIVPSAVPRPRWEKANTRITAMEYLCNGFVGAPVGGLLVAVGFATALGTSALVYALGAGLLALLIGDFRPARRTDRPPVHAEIREGLAFLWNVPLLRTMALLITVLAGCWAAWLALIPVYAVDGPLALDPGRYGVLLTCLGAGGIAGTALVGPVNRLVGRRWSMFLDIVGSFALVATPAVLPAAPGSVWGIGAAAFLAGAGGTMWTVNARLLTQSFVPAAMLGRYIAASRLVSWGMTPIAALAAGALAQAVGFRTAFAVFAVLCLALAHPFLRVVTADAVAAAVSPVLEPAPTASCSAAPVR</sequence>
<dbReference type="InterPro" id="IPR036259">
    <property type="entry name" value="MFS_trans_sf"/>
</dbReference>
<dbReference type="PROSITE" id="PS50850">
    <property type="entry name" value="MFS"/>
    <property type="match status" value="1"/>
</dbReference>
<evidence type="ECO:0000313" key="8">
    <source>
        <dbReference type="EMBL" id="GAA2000871.1"/>
    </source>
</evidence>
<evidence type="ECO:0000256" key="3">
    <source>
        <dbReference type="ARBA" id="ARBA00022692"/>
    </source>
</evidence>
<evidence type="ECO:0000256" key="5">
    <source>
        <dbReference type="ARBA" id="ARBA00023136"/>
    </source>
</evidence>
<dbReference type="CDD" id="cd06173">
    <property type="entry name" value="MFS_MefA_like"/>
    <property type="match status" value="1"/>
</dbReference>
<feature type="domain" description="Major facilitator superfamily (MFS) profile" evidence="7">
    <location>
        <begin position="1"/>
        <end position="398"/>
    </location>
</feature>
<proteinExistence type="predicted"/>
<keyword evidence="4 6" id="KW-1133">Transmembrane helix</keyword>
<evidence type="ECO:0000256" key="4">
    <source>
        <dbReference type="ARBA" id="ARBA00022989"/>
    </source>
</evidence>
<gene>
    <name evidence="8" type="ORF">GCM10009838_78120</name>
</gene>
<feature type="transmembrane region" description="Helical" evidence="6">
    <location>
        <begin position="283"/>
        <end position="300"/>
    </location>
</feature>
<feature type="transmembrane region" description="Helical" evidence="6">
    <location>
        <begin position="347"/>
        <end position="366"/>
    </location>
</feature>
<evidence type="ECO:0000259" key="7">
    <source>
        <dbReference type="PROSITE" id="PS50850"/>
    </source>
</evidence>
<dbReference type="InterPro" id="IPR011701">
    <property type="entry name" value="MFS"/>
</dbReference>